<evidence type="ECO:0000259" key="9">
    <source>
        <dbReference type="SMART" id="SM00911"/>
    </source>
</evidence>
<protein>
    <recommendedName>
        <fullName evidence="2">histidine kinase</fullName>
        <ecNumber evidence="2">2.7.13.3</ecNumber>
    </recommendedName>
</protein>
<dbReference type="RefSeq" id="WP_369058766.1">
    <property type="nucleotide sequence ID" value="NZ_CP158375.1"/>
</dbReference>
<sequence>MIETSSKTAVMAGEGAPLDGALLTLIETIEALASAGTVADIAVVVRSAARRISGADGVAFVLRDGEQCWYLDEDAIAPLWKGKRFPMETCISGWAMLNRKTAVIPDIYLDDRIPHDAYRPTFVKSLVMTPVRPADPVAAIGAYWADERQPTPGEIAKLEVIARATAAALESARARASLQEALERRELLLHELDHRMKNTLAAAHSITRQTLRHADSAEAFAEAFERRLMALSQAHELLTQGGWGRATMEQVLRAALTPFSGEDGERLKLFGPAMSLSPETAVDLHMAFHELAVNAAKYGAFSAPGGRVSVSWDVGEDGRFRLAWIESGGPPVEMPAERGFGSRLIESGMSVRLGGKATLRFAPDGLVYEIDAPLSAGLAAG</sequence>
<dbReference type="InterPro" id="IPR036890">
    <property type="entry name" value="HATPase_C_sf"/>
</dbReference>
<dbReference type="InterPro" id="IPR011102">
    <property type="entry name" value="Sig_transdc_His_kinase_HWE"/>
</dbReference>
<evidence type="ECO:0000256" key="2">
    <source>
        <dbReference type="ARBA" id="ARBA00012438"/>
    </source>
</evidence>
<feature type="domain" description="Signal transduction histidine kinase HWE region" evidence="9">
    <location>
        <begin position="191"/>
        <end position="273"/>
    </location>
</feature>
<evidence type="ECO:0000256" key="6">
    <source>
        <dbReference type="ARBA" id="ARBA00022777"/>
    </source>
</evidence>
<dbReference type="Gene3D" id="3.30.450.40">
    <property type="match status" value="1"/>
</dbReference>
<evidence type="ECO:0000256" key="4">
    <source>
        <dbReference type="ARBA" id="ARBA00022679"/>
    </source>
</evidence>
<keyword evidence="4" id="KW-0808">Transferase</keyword>
<dbReference type="PANTHER" id="PTHR41523">
    <property type="entry name" value="TWO-COMPONENT SYSTEM SENSOR PROTEIN"/>
    <property type="match status" value="1"/>
</dbReference>
<evidence type="ECO:0000256" key="7">
    <source>
        <dbReference type="ARBA" id="ARBA00022840"/>
    </source>
</evidence>
<dbReference type="InterPro" id="IPR003018">
    <property type="entry name" value="GAF"/>
</dbReference>
<name>A0AB39KQI0_9CAUL</name>
<dbReference type="AlphaFoldDB" id="A0AB39KQI0"/>
<dbReference type="GO" id="GO:0004673">
    <property type="term" value="F:protein histidine kinase activity"/>
    <property type="evidence" value="ECO:0007669"/>
    <property type="project" value="UniProtKB-EC"/>
</dbReference>
<keyword evidence="5" id="KW-0547">Nucleotide-binding</keyword>
<keyword evidence="3" id="KW-0597">Phosphoprotein</keyword>
<comment type="catalytic activity">
    <reaction evidence="1">
        <text>ATP + protein L-histidine = ADP + protein N-phospho-L-histidine.</text>
        <dbReference type="EC" id="2.7.13.3"/>
    </reaction>
</comment>
<dbReference type="SUPFAM" id="SSF55781">
    <property type="entry name" value="GAF domain-like"/>
    <property type="match status" value="1"/>
</dbReference>
<dbReference type="EMBL" id="CP158375">
    <property type="protein sequence ID" value="XDO95908.1"/>
    <property type="molecule type" value="Genomic_DNA"/>
</dbReference>
<dbReference type="PANTHER" id="PTHR41523:SF7">
    <property type="entry name" value="HISTIDINE KINASE"/>
    <property type="match status" value="1"/>
</dbReference>
<organism evidence="10">
    <name type="scientific">Caulobacter sp. 73W</name>
    <dbReference type="NCBI Taxonomy" id="3161137"/>
    <lineage>
        <taxon>Bacteria</taxon>
        <taxon>Pseudomonadati</taxon>
        <taxon>Pseudomonadota</taxon>
        <taxon>Alphaproteobacteria</taxon>
        <taxon>Caulobacterales</taxon>
        <taxon>Caulobacteraceae</taxon>
        <taxon>Caulobacter</taxon>
    </lineage>
</organism>
<dbReference type="Gene3D" id="3.30.565.10">
    <property type="entry name" value="Histidine kinase-like ATPase, C-terminal domain"/>
    <property type="match status" value="1"/>
</dbReference>
<accession>A0AB39KQI0</accession>
<proteinExistence type="predicted"/>
<keyword evidence="7" id="KW-0067">ATP-binding</keyword>
<feature type="domain" description="GAF" evidence="8">
    <location>
        <begin position="37"/>
        <end position="179"/>
    </location>
</feature>
<evidence type="ECO:0000256" key="3">
    <source>
        <dbReference type="ARBA" id="ARBA00022553"/>
    </source>
</evidence>
<dbReference type="Pfam" id="PF13185">
    <property type="entry name" value="GAF_2"/>
    <property type="match status" value="1"/>
</dbReference>
<dbReference type="InterPro" id="IPR029016">
    <property type="entry name" value="GAF-like_dom_sf"/>
</dbReference>
<reference evidence="10" key="1">
    <citation type="submission" date="2024-06" db="EMBL/GenBank/DDBJ databases">
        <title>Caulobacter inopinatus, sp. nov.</title>
        <authorList>
            <person name="Donachie S.P."/>
        </authorList>
    </citation>
    <scope>NUCLEOTIDE SEQUENCE</scope>
    <source>
        <strain evidence="10">73W</strain>
    </source>
</reference>
<dbReference type="SMART" id="SM00911">
    <property type="entry name" value="HWE_HK"/>
    <property type="match status" value="1"/>
</dbReference>
<keyword evidence="6 10" id="KW-0418">Kinase</keyword>
<evidence type="ECO:0000313" key="10">
    <source>
        <dbReference type="EMBL" id="XDO95908.1"/>
    </source>
</evidence>
<gene>
    <name evidence="10" type="ORF">ABOZ73_14060</name>
</gene>
<dbReference type="SMART" id="SM00065">
    <property type="entry name" value="GAF"/>
    <property type="match status" value="1"/>
</dbReference>
<dbReference type="EC" id="2.7.13.3" evidence="2"/>
<dbReference type="Pfam" id="PF07536">
    <property type="entry name" value="HWE_HK"/>
    <property type="match status" value="1"/>
</dbReference>
<evidence type="ECO:0000256" key="5">
    <source>
        <dbReference type="ARBA" id="ARBA00022741"/>
    </source>
</evidence>
<dbReference type="GO" id="GO:0005524">
    <property type="term" value="F:ATP binding"/>
    <property type="evidence" value="ECO:0007669"/>
    <property type="project" value="UniProtKB-KW"/>
</dbReference>
<evidence type="ECO:0000256" key="1">
    <source>
        <dbReference type="ARBA" id="ARBA00000085"/>
    </source>
</evidence>
<evidence type="ECO:0000259" key="8">
    <source>
        <dbReference type="SMART" id="SM00065"/>
    </source>
</evidence>